<sequence>MGHKCFISFKTEDLEYKEYIQKNMDIDMIDQSLNDAIDSEDEDYILRKIREDYLSTSTVTIHLIGNVSSEKLGYEEQKFIKRELQASLYNGKGNTRNGILGVVLPSMYKRIYLGSYTCSTCGQSHNAISINDDTTIKEFSYNYFIPNSKCVWYEEDRYCVLVKWDEFEANPEKFIQDAFDKRNSPIASKIKVRP</sequence>
<gene>
    <name evidence="1" type="ORF">H4Q31_12410</name>
</gene>
<accession>A0A841TAT2</accession>
<proteinExistence type="predicted"/>
<keyword evidence="2" id="KW-1185">Reference proteome</keyword>
<evidence type="ECO:0000313" key="1">
    <source>
        <dbReference type="EMBL" id="MBB6678102.1"/>
    </source>
</evidence>
<dbReference type="AlphaFoldDB" id="A0A841TAT2"/>
<dbReference type="RefSeq" id="WP_185179377.1">
    <property type="nucleotide sequence ID" value="NZ_CBCSEP010000033.1"/>
</dbReference>
<dbReference type="EMBL" id="JACJVN010000049">
    <property type="protein sequence ID" value="MBB6678102.1"/>
    <property type="molecule type" value="Genomic_DNA"/>
</dbReference>
<name>A0A841TAT2_9BACL</name>
<dbReference type="Proteomes" id="UP000574133">
    <property type="component" value="Unassembled WGS sequence"/>
</dbReference>
<comment type="caution">
    <text evidence="1">The sequence shown here is derived from an EMBL/GenBank/DDBJ whole genome shotgun (WGS) entry which is preliminary data.</text>
</comment>
<reference evidence="1 2" key="1">
    <citation type="submission" date="2020-08" db="EMBL/GenBank/DDBJ databases">
        <title>Cohnella phylogeny.</title>
        <authorList>
            <person name="Dunlap C."/>
        </authorList>
    </citation>
    <scope>NUCLEOTIDE SEQUENCE [LARGE SCALE GENOMIC DNA]</scope>
    <source>
        <strain evidence="1 2">DSM 103658</strain>
    </source>
</reference>
<organism evidence="1 2">
    <name type="scientific">Cohnella lubricantis</name>
    <dbReference type="NCBI Taxonomy" id="2163172"/>
    <lineage>
        <taxon>Bacteria</taxon>
        <taxon>Bacillati</taxon>
        <taxon>Bacillota</taxon>
        <taxon>Bacilli</taxon>
        <taxon>Bacillales</taxon>
        <taxon>Paenibacillaceae</taxon>
        <taxon>Cohnella</taxon>
    </lineage>
</organism>
<protein>
    <submittedName>
        <fullName evidence="1">TIR domain-containing protein</fullName>
    </submittedName>
</protein>
<evidence type="ECO:0000313" key="2">
    <source>
        <dbReference type="Proteomes" id="UP000574133"/>
    </source>
</evidence>